<protein>
    <submittedName>
        <fullName evidence="1">Uncharacterized protein</fullName>
    </submittedName>
</protein>
<comment type="caution">
    <text evidence="1">The sequence shown here is derived from an EMBL/GenBank/DDBJ whole genome shotgun (WGS) entry which is preliminary data.</text>
</comment>
<dbReference type="EMBL" id="LAZR01022793">
    <property type="protein sequence ID" value="KKL80629.1"/>
    <property type="molecule type" value="Genomic_DNA"/>
</dbReference>
<sequence>MPVWIFEDDDGEIITVNLENDQIDWKYKCGCFEKEHDHVDYCPIHNEPSHRLDYE</sequence>
<reference evidence="1" key="1">
    <citation type="journal article" date="2015" name="Nature">
        <title>Complex archaea that bridge the gap between prokaryotes and eukaryotes.</title>
        <authorList>
            <person name="Spang A."/>
            <person name="Saw J.H."/>
            <person name="Jorgensen S.L."/>
            <person name="Zaremba-Niedzwiedzka K."/>
            <person name="Martijn J."/>
            <person name="Lind A.E."/>
            <person name="van Eijk R."/>
            <person name="Schleper C."/>
            <person name="Guy L."/>
            <person name="Ettema T.J."/>
        </authorList>
    </citation>
    <scope>NUCLEOTIDE SEQUENCE</scope>
</reference>
<dbReference type="AlphaFoldDB" id="A0A0F9F2N3"/>
<proteinExistence type="predicted"/>
<gene>
    <name evidence="1" type="ORF">LCGC14_2002870</name>
</gene>
<organism evidence="1">
    <name type="scientific">marine sediment metagenome</name>
    <dbReference type="NCBI Taxonomy" id="412755"/>
    <lineage>
        <taxon>unclassified sequences</taxon>
        <taxon>metagenomes</taxon>
        <taxon>ecological metagenomes</taxon>
    </lineage>
</organism>
<name>A0A0F9F2N3_9ZZZZ</name>
<accession>A0A0F9F2N3</accession>
<evidence type="ECO:0000313" key="1">
    <source>
        <dbReference type="EMBL" id="KKL80629.1"/>
    </source>
</evidence>